<dbReference type="Proteomes" id="UP000324222">
    <property type="component" value="Unassembled WGS sequence"/>
</dbReference>
<evidence type="ECO:0000256" key="1">
    <source>
        <dbReference type="SAM" id="MobiDB-lite"/>
    </source>
</evidence>
<evidence type="ECO:0000313" key="2">
    <source>
        <dbReference type="EMBL" id="MPC79752.1"/>
    </source>
</evidence>
<protein>
    <submittedName>
        <fullName evidence="2">Uncharacterized protein</fullName>
    </submittedName>
</protein>
<comment type="caution">
    <text evidence="2">The sequence shown here is derived from an EMBL/GenBank/DDBJ whole genome shotgun (WGS) entry which is preliminary data.</text>
</comment>
<feature type="region of interest" description="Disordered" evidence="1">
    <location>
        <begin position="1"/>
        <end position="35"/>
    </location>
</feature>
<gene>
    <name evidence="2" type="ORF">E2C01_074296</name>
</gene>
<feature type="compositionally biased region" description="Basic and acidic residues" evidence="1">
    <location>
        <begin position="12"/>
        <end position="25"/>
    </location>
</feature>
<feature type="region of interest" description="Disordered" evidence="1">
    <location>
        <begin position="52"/>
        <end position="121"/>
    </location>
</feature>
<feature type="compositionally biased region" description="Low complexity" evidence="1">
    <location>
        <begin position="65"/>
        <end position="105"/>
    </location>
</feature>
<reference evidence="2 3" key="1">
    <citation type="submission" date="2019-05" db="EMBL/GenBank/DDBJ databases">
        <title>Another draft genome of Portunus trituberculatus and its Hox gene families provides insights of decapod evolution.</title>
        <authorList>
            <person name="Jeong J.-H."/>
            <person name="Song I."/>
            <person name="Kim S."/>
            <person name="Choi T."/>
            <person name="Kim D."/>
            <person name="Ryu S."/>
            <person name="Kim W."/>
        </authorList>
    </citation>
    <scope>NUCLEOTIDE SEQUENCE [LARGE SCALE GENOMIC DNA]</scope>
    <source>
        <tissue evidence="2">Muscle</tissue>
    </source>
</reference>
<keyword evidence="3" id="KW-1185">Reference proteome</keyword>
<dbReference type="AlphaFoldDB" id="A0A5B7I7P6"/>
<proteinExistence type="predicted"/>
<sequence>MNMETCHGTEGVNKDSSRFSSRSDNHAFPGTPFRLKAGSHFRVDTLQQFSSVVTKNRKQDKNKTKTNQNKIHVPSTSPHPTQTQTTTYTTHPSSWHPHTTFPTPTARSLPQGGSMINSQAC</sequence>
<evidence type="ECO:0000313" key="3">
    <source>
        <dbReference type="Proteomes" id="UP000324222"/>
    </source>
</evidence>
<organism evidence="2 3">
    <name type="scientific">Portunus trituberculatus</name>
    <name type="common">Swimming crab</name>
    <name type="synonym">Neptunus trituberculatus</name>
    <dbReference type="NCBI Taxonomy" id="210409"/>
    <lineage>
        <taxon>Eukaryota</taxon>
        <taxon>Metazoa</taxon>
        <taxon>Ecdysozoa</taxon>
        <taxon>Arthropoda</taxon>
        <taxon>Crustacea</taxon>
        <taxon>Multicrustacea</taxon>
        <taxon>Malacostraca</taxon>
        <taxon>Eumalacostraca</taxon>
        <taxon>Eucarida</taxon>
        <taxon>Decapoda</taxon>
        <taxon>Pleocyemata</taxon>
        <taxon>Brachyura</taxon>
        <taxon>Eubrachyura</taxon>
        <taxon>Portunoidea</taxon>
        <taxon>Portunidae</taxon>
        <taxon>Portuninae</taxon>
        <taxon>Portunus</taxon>
    </lineage>
</organism>
<dbReference type="EMBL" id="VSRR010052000">
    <property type="protein sequence ID" value="MPC79752.1"/>
    <property type="molecule type" value="Genomic_DNA"/>
</dbReference>
<name>A0A5B7I7P6_PORTR</name>
<accession>A0A5B7I7P6</accession>